<sequence length="81" mass="9483">MKNFEELHTSILDNIEFLRKSRGHSLELVGKYLGLSKTGYRKIEKGESQISLKQLHTLSLIYEVSLQKLLFEKLYQEVTLK</sequence>
<evidence type="ECO:0000313" key="2">
    <source>
        <dbReference type="EMBL" id="TBN14379.1"/>
    </source>
</evidence>
<keyword evidence="3" id="KW-1185">Reference proteome</keyword>
<dbReference type="Proteomes" id="UP000292372">
    <property type="component" value="Unassembled WGS sequence"/>
</dbReference>
<comment type="caution">
    <text evidence="2">The sequence shown here is derived from an EMBL/GenBank/DDBJ whole genome shotgun (WGS) entry which is preliminary data.</text>
</comment>
<dbReference type="InterPro" id="IPR001387">
    <property type="entry name" value="Cro/C1-type_HTH"/>
</dbReference>
<name>A0A4Q9FNZ9_9FLAO</name>
<dbReference type="GO" id="GO:0003677">
    <property type="term" value="F:DNA binding"/>
    <property type="evidence" value="ECO:0007669"/>
    <property type="project" value="InterPro"/>
</dbReference>
<evidence type="ECO:0000259" key="1">
    <source>
        <dbReference type="PROSITE" id="PS50943"/>
    </source>
</evidence>
<dbReference type="AlphaFoldDB" id="A0A4Q9FNZ9"/>
<accession>A0A4Q9FNZ9</accession>
<dbReference type="RefSeq" id="WP_130937500.1">
    <property type="nucleotide sequence ID" value="NZ_BMEE01000002.1"/>
</dbReference>
<dbReference type="InterPro" id="IPR010982">
    <property type="entry name" value="Lambda_DNA-bd_dom_sf"/>
</dbReference>
<dbReference type="Gene3D" id="1.10.260.40">
    <property type="entry name" value="lambda repressor-like DNA-binding domains"/>
    <property type="match status" value="1"/>
</dbReference>
<dbReference type="SUPFAM" id="SSF47413">
    <property type="entry name" value="lambda repressor-like DNA-binding domains"/>
    <property type="match status" value="1"/>
</dbReference>
<dbReference type="CDD" id="cd00093">
    <property type="entry name" value="HTH_XRE"/>
    <property type="match status" value="1"/>
</dbReference>
<dbReference type="EMBL" id="SIRS01000005">
    <property type="protein sequence ID" value="TBN14379.1"/>
    <property type="molecule type" value="Genomic_DNA"/>
</dbReference>
<organism evidence="2 3">
    <name type="scientific">Hyunsoonleella pacifica</name>
    <dbReference type="NCBI Taxonomy" id="1080224"/>
    <lineage>
        <taxon>Bacteria</taxon>
        <taxon>Pseudomonadati</taxon>
        <taxon>Bacteroidota</taxon>
        <taxon>Flavobacteriia</taxon>
        <taxon>Flavobacteriales</taxon>
        <taxon>Flavobacteriaceae</taxon>
    </lineage>
</organism>
<dbReference type="Pfam" id="PF01381">
    <property type="entry name" value="HTH_3"/>
    <property type="match status" value="1"/>
</dbReference>
<dbReference type="PROSITE" id="PS50943">
    <property type="entry name" value="HTH_CROC1"/>
    <property type="match status" value="1"/>
</dbReference>
<reference evidence="2 3" key="1">
    <citation type="journal article" date="2015" name="Int. J. Syst. Evol. Microbiol.">
        <title>Hyunsoonleella pacifica sp. nov., isolated from seawater of South Pacific Gyre.</title>
        <authorList>
            <person name="Gao X."/>
            <person name="Zhang Z."/>
            <person name="Dai X."/>
            <person name="Zhang X.H."/>
        </authorList>
    </citation>
    <scope>NUCLEOTIDE SEQUENCE [LARGE SCALE GENOMIC DNA]</scope>
    <source>
        <strain evidence="2 3">SW033</strain>
    </source>
</reference>
<proteinExistence type="predicted"/>
<feature type="domain" description="HTH cro/C1-type" evidence="1">
    <location>
        <begin position="15"/>
        <end position="69"/>
    </location>
</feature>
<dbReference type="OrthoDB" id="1446758at2"/>
<dbReference type="SMART" id="SM00530">
    <property type="entry name" value="HTH_XRE"/>
    <property type="match status" value="1"/>
</dbReference>
<protein>
    <submittedName>
        <fullName evidence="2">XRE family transcriptional regulator</fullName>
    </submittedName>
</protein>
<evidence type="ECO:0000313" key="3">
    <source>
        <dbReference type="Proteomes" id="UP000292372"/>
    </source>
</evidence>
<gene>
    <name evidence="2" type="ORF">EYD46_12455</name>
</gene>